<gene>
    <name evidence="2" type="ORF">SCOCK_200099</name>
</gene>
<proteinExistence type="predicted"/>
<evidence type="ECO:0000313" key="3">
    <source>
        <dbReference type="Proteomes" id="UP001152519"/>
    </source>
</evidence>
<comment type="caution">
    <text evidence="2">The sequence shown here is derived from an EMBL/GenBank/DDBJ whole genome shotgun (WGS) entry which is preliminary data.</text>
</comment>
<dbReference type="Proteomes" id="UP001152519">
    <property type="component" value="Unassembled WGS sequence"/>
</dbReference>
<reference evidence="2" key="1">
    <citation type="submission" date="2021-05" db="EMBL/GenBank/DDBJ databases">
        <authorList>
            <person name="Arsene-Ploetze F."/>
        </authorList>
    </citation>
    <scope>NUCLEOTIDE SEQUENCE</scope>
    <source>
        <strain evidence="2">DSM 42138</strain>
    </source>
</reference>
<protein>
    <submittedName>
        <fullName evidence="2">Uncharacterized protein</fullName>
    </submittedName>
</protein>
<dbReference type="EMBL" id="CAJSLV010000049">
    <property type="protein sequence ID" value="CAG6393487.1"/>
    <property type="molecule type" value="Genomic_DNA"/>
</dbReference>
<sequence length="83" mass="9076">MDDGGIPVENCPQPVYSPWDSAVDNLGGRPEYTRRPALSSSIACAGEKLFPPDQDRHKRRGGDHSTQSPVRVPIALHLLLVDD</sequence>
<name>A0A9W4DPU0_9ACTN</name>
<keyword evidence="3" id="KW-1185">Reference proteome</keyword>
<organism evidence="2 3">
    <name type="scientific">Actinacidiphila cocklensis</name>
    <dbReference type="NCBI Taxonomy" id="887465"/>
    <lineage>
        <taxon>Bacteria</taxon>
        <taxon>Bacillati</taxon>
        <taxon>Actinomycetota</taxon>
        <taxon>Actinomycetes</taxon>
        <taxon>Kitasatosporales</taxon>
        <taxon>Streptomycetaceae</taxon>
        <taxon>Actinacidiphila</taxon>
    </lineage>
</organism>
<evidence type="ECO:0000313" key="2">
    <source>
        <dbReference type="EMBL" id="CAG6393487.1"/>
    </source>
</evidence>
<feature type="region of interest" description="Disordered" evidence="1">
    <location>
        <begin position="45"/>
        <end position="69"/>
    </location>
</feature>
<evidence type="ECO:0000256" key="1">
    <source>
        <dbReference type="SAM" id="MobiDB-lite"/>
    </source>
</evidence>
<dbReference type="AlphaFoldDB" id="A0A9W4DPU0"/>
<accession>A0A9W4DPU0</accession>